<proteinExistence type="predicted"/>
<protein>
    <submittedName>
        <fullName evidence="1">Uncharacterized protein</fullName>
    </submittedName>
</protein>
<name>A0AA46UNF5_VIBPH</name>
<dbReference type="RefSeq" id="WP_228086446.1">
    <property type="nucleotide sequence ID" value="NZ_CP097356.1"/>
</dbReference>
<sequence>MTWQLSSLAWPNSAESIQTSTERGLAQVPSKVSEAVSRIQAIQSRVVFSRNALSEEAQALLGLRKELEELLTKGQVLCVHPYQHGVGSHTQSGHHLTPDEAVEVLVAKLHDTADKYHPKGQLHVVGWMITENTLARFSQATKALYDVVNISELGMVSRRVGKAQTLQSDKMTKPPCIAQPRFKPAAYLNQAPLLGVEHWQGAQIAQLESLASDRQTPVDKLAALAQKRSDQLATWSERINDLKLCGVELHKFNTTGTAKVIATKLQQSSPPSRAYNHTFACLFISPQPLTFVSELFDDPNRP</sequence>
<reference evidence="1" key="1">
    <citation type="submission" date="2022-05" db="EMBL/GenBank/DDBJ databases">
        <title>Megaplasmid of Vibrio parahaemolyticus.</title>
        <authorList>
            <person name="Strauch E."/>
            <person name="Borowiak M."/>
        </authorList>
    </citation>
    <scope>NUCLEOTIDE SEQUENCE</scope>
    <source>
        <strain evidence="1">16-VB00198</strain>
    </source>
</reference>
<evidence type="ECO:0000313" key="2">
    <source>
        <dbReference type="Proteomes" id="UP001163036"/>
    </source>
</evidence>
<dbReference type="Proteomes" id="UP001163036">
    <property type="component" value="Chromosome 2"/>
</dbReference>
<dbReference type="AlphaFoldDB" id="A0AA46UNF5"/>
<accession>A0AA46UNF5</accession>
<organism evidence="1 2">
    <name type="scientific">Vibrio parahaemolyticus</name>
    <dbReference type="NCBI Taxonomy" id="670"/>
    <lineage>
        <taxon>Bacteria</taxon>
        <taxon>Pseudomonadati</taxon>
        <taxon>Pseudomonadota</taxon>
        <taxon>Gammaproteobacteria</taxon>
        <taxon>Vibrionales</taxon>
        <taxon>Vibrionaceae</taxon>
        <taxon>Vibrio</taxon>
    </lineage>
</organism>
<evidence type="ECO:0000313" key="1">
    <source>
        <dbReference type="EMBL" id="UYV28880.1"/>
    </source>
</evidence>
<dbReference type="EMBL" id="CP097356">
    <property type="protein sequence ID" value="UYV28880.1"/>
    <property type="molecule type" value="Genomic_DNA"/>
</dbReference>
<gene>
    <name evidence="1" type="ORF">M5598_16825</name>
</gene>